<feature type="non-terminal residue" evidence="1">
    <location>
        <position position="1"/>
    </location>
</feature>
<evidence type="ECO:0000313" key="1">
    <source>
        <dbReference type="EMBL" id="GAG98721.1"/>
    </source>
</evidence>
<accession>X1DQM1</accession>
<proteinExistence type="predicted"/>
<comment type="caution">
    <text evidence="1">The sequence shown here is derived from an EMBL/GenBank/DDBJ whole genome shotgun (WGS) entry which is preliminary data.</text>
</comment>
<sequence>YPTKENIDYKFFGEINGKSSTISLNNPNWDNLIITDLSDNEQITFTKELNCYIFNLKLGHHYSIK</sequence>
<name>X1DQM1_9ZZZZ</name>
<protein>
    <submittedName>
        <fullName evidence="1">Uncharacterized protein</fullName>
    </submittedName>
</protein>
<gene>
    <name evidence="1" type="ORF">S01H4_37245</name>
</gene>
<dbReference type="AlphaFoldDB" id="X1DQM1"/>
<organism evidence="1">
    <name type="scientific">marine sediment metagenome</name>
    <dbReference type="NCBI Taxonomy" id="412755"/>
    <lineage>
        <taxon>unclassified sequences</taxon>
        <taxon>metagenomes</taxon>
        <taxon>ecological metagenomes</taxon>
    </lineage>
</organism>
<dbReference type="EMBL" id="BART01019990">
    <property type="protein sequence ID" value="GAG98721.1"/>
    <property type="molecule type" value="Genomic_DNA"/>
</dbReference>
<reference evidence="1" key="1">
    <citation type="journal article" date="2014" name="Front. Microbiol.">
        <title>High frequency of phylogenetically diverse reductive dehalogenase-homologous genes in deep subseafloor sedimentary metagenomes.</title>
        <authorList>
            <person name="Kawai M."/>
            <person name="Futagami T."/>
            <person name="Toyoda A."/>
            <person name="Takaki Y."/>
            <person name="Nishi S."/>
            <person name="Hori S."/>
            <person name="Arai W."/>
            <person name="Tsubouchi T."/>
            <person name="Morono Y."/>
            <person name="Uchiyama I."/>
            <person name="Ito T."/>
            <person name="Fujiyama A."/>
            <person name="Inagaki F."/>
            <person name="Takami H."/>
        </authorList>
    </citation>
    <scope>NUCLEOTIDE SEQUENCE</scope>
    <source>
        <strain evidence="1">Expedition CK06-06</strain>
    </source>
</reference>